<dbReference type="HAMAP" id="MF_00671">
    <property type="entry name" value="TolB"/>
    <property type="match status" value="1"/>
</dbReference>
<accession>S7TSK3</accession>
<dbReference type="STRING" id="897.B2D07_13540"/>
<protein>
    <submittedName>
        <fullName evidence="6">Protein tolB</fullName>
    </submittedName>
</protein>
<dbReference type="Pfam" id="PF07676">
    <property type="entry name" value="PD40"/>
    <property type="match status" value="2"/>
</dbReference>
<dbReference type="SUPFAM" id="SSF52964">
    <property type="entry name" value="TolB, N-terminal domain"/>
    <property type="match status" value="1"/>
</dbReference>
<dbReference type="PANTHER" id="PTHR36842">
    <property type="entry name" value="PROTEIN TOLB HOMOLOG"/>
    <property type="match status" value="1"/>
</dbReference>
<dbReference type="GO" id="GO:0017038">
    <property type="term" value="P:protein import"/>
    <property type="evidence" value="ECO:0007669"/>
    <property type="project" value="InterPro"/>
</dbReference>
<dbReference type="SUPFAM" id="SSF69304">
    <property type="entry name" value="Tricorn protease N-terminal domain"/>
    <property type="match status" value="1"/>
</dbReference>
<dbReference type="Pfam" id="PF26549">
    <property type="entry name" value="Tricorn_N"/>
    <property type="match status" value="1"/>
</dbReference>
<dbReference type="Proteomes" id="UP000014977">
    <property type="component" value="Unassembled WGS sequence"/>
</dbReference>
<sequence length="438" mass="48977">MIKDVCKTVLMGVVFWLASLSVASAQYDYIDIRNPSLKKIPIAIPAFRVSPTDSAVALKSSNQVAEYLDFTGFFKILDRGMFLMDPQNPETDRATVKFQNWKTIGAELLVTGNILTQGDLVDMELRLFDPFKGEMLIGKRYKGWKKDMPQMLRRFCSEIIYLLTGSWGVFDSRIAFVSTATGHKEVFTCDFDGSNPKQMTRFKSITLTPAWGMDGSWIAYTSYAKGRPDLYILNPTGKQGTIVSKKGLNTTPAWVPGQFKLAATFSFSGDQDIYLLTGDGKIIKQLTENWGIDTSPTFSPDGRRMAFVSNRSGTPQIYIKDIGSGKVERLTYEGRYNTQPNWSPRGDKICYTTIEGGEINIHAMDLKTRQAARLTYHAGKNEAPSWSPDGTLIVFSSNREKGISRIYVMTAYGTDQRRLIQMGGEQFTPSWSPKAAGN</sequence>
<evidence type="ECO:0000313" key="7">
    <source>
        <dbReference type="Proteomes" id="UP000014977"/>
    </source>
</evidence>
<dbReference type="AlphaFoldDB" id="S7TSK3"/>
<dbReference type="Gene3D" id="3.40.50.10070">
    <property type="entry name" value="TolB, N-terminal domain"/>
    <property type="match status" value="1"/>
</dbReference>
<dbReference type="eggNOG" id="COG0823">
    <property type="taxonomic scope" value="Bacteria"/>
</dbReference>
<evidence type="ECO:0000256" key="1">
    <source>
        <dbReference type="ARBA" id="ARBA00004418"/>
    </source>
</evidence>
<reference evidence="6 7" key="1">
    <citation type="journal article" date="2013" name="Genome Announc.">
        <title>Draft genome sequences for three mercury-methylating, sulfate-reducing bacteria.</title>
        <authorList>
            <person name="Brown S.D."/>
            <person name="Hurt R.A.Jr."/>
            <person name="Gilmour C.C."/>
            <person name="Elias D.A."/>
        </authorList>
    </citation>
    <scope>NUCLEOTIDE SEQUENCE [LARGE SCALE GENOMIC DNA]</scope>
    <source>
        <strain evidence="6 7">DSM 2059</strain>
    </source>
</reference>
<dbReference type="EMBL" id="ATHJ01000086">
    <property type="protein sequence ID" value="EPR40006.1"/>
    <property type="molecule type" value="Genomic_DNA"/>
</dbReference>
<dbReference type="RefSeq" id="WP_020877192.1">
    <property type="nucleotide sequence ID" value="NZ_ATHJ01000086.1"/>
</dbReference>
<proteinExistence type="inferred from homology"/>
<dbReference type="Gene3D" id="2.120.10.60">
    <property type="entry name" value="Tricorn protease N-terminal domain"/>
    <property type="match status" value="1"/>
</dbReference>
<dbReference type="OrthoDB" id="9815657at2"/>
<feature type="domain" description="TolB N-terminal" evidence="5">
    <location>
        <begin position="29"/>
        <end position="135"/>
    </location>
</feature>
<evidence type="ECO:0000256" key="2">
    <source>
        <dbReference type="ARBA" id="ARBA00009820"/>
    </source>
</evidence>
<evidence type="ECO:0000256" key="4">
    <source>
        <dbReference type="ARBA" id="ARBA00022764"/>
    </source>
</evidence>
<keyword evidence="7" id="KW-1185">Reference proteome</keyword>
<comment type="caution">
    <text evidence="6">The sequence shown here is derived from an EMBL/GenBank/DDBJ whole genome shotgun (WGS) entry which is preliminary data.</text>
</comment>
<dbReference type="NCBIfam" id="TIGR02800">
    <property type="entry name" value="propeller_TolB"/>
    <property type="match status" value="1"/>
</dbReference>
<dbReference type="GO" id="GO:0042597">
    <property type="term" value="C:periplasmic space"/>
    <property type="evidence" value="ECO:0007669"/>
    <property type="project" value="UniProtKB-SubCell"/>
</dbReference>
<comment type="similarity">
    <text evidence="2">Belongs to the TolB family.</text>
</comment>
<dbReference type="InterPro" id="IPR011659">
    <property type="entry name" value="WD40"/>
</dbReference>
<dbReference type="InterPro" id="IPR011042">
    <property type="entry name" value="6-blade_b-propeller_TolB-like"/>
</dbReference>
<evidence type="ECO:0000313" key="6">
    <source>
        <dbReference type="EMBL" id="EPR40006.1"/>
    </source>
</evidence>
<organism evidence="6 7">
    <name type="scientific">Desulfococcus multivorans DSM 2059</name>
    <dbReference type="NCBI Taxonomy" id="1121405"/>
    <lineage>
        <taxon>Bacteria</taxon>
        <taxon>Pseudomonadati</taxon>
        <taxon>Thermodesulfobacteriota</taxon>
        <taxon>Desulfobacteria</taxon>
        <taxon>Desulfobacterales</taxon>
        <taxon>Desulfococcaceae</taxon>
        <taxon>Desulfococcus</taxon>
    </lineage>
</organism>
<dbReference type="Pfam" id="PF04052">
    <property type="entry name" value="TolB_N"/>
    <property type="match status" value="1"/>
</dbReference>
<keyword evidence="3" id="KW-0732">Signal</keyword>
<dbReference type="PANTHER" id="PTHR36842:SF1">
    <property type="entry name" value="PROTEIN TOLB"/>
    <property type="match status" value="1"/>
</dbReference>
<gene>
    <name evidence="6" type="ORF">dsmv_2435</name>
</gene>
<dbReference type="Gene3D" id="2.120.10.30">
    <property type="entry name" value="TolB, C-terminal domain"/>
    <property type="match status" value="1"/>
</dbReference>
<comment type="subcellular location">
    <subcellularLocation>
        <location evidence="1">Periplasm</location>
    </subcellularLocation>
</comment>
<dbReference type="InterPro" id="IPR007195">
    <property type="entry name" value="TolB_N"/>
</dbReference>
<evidence type="ECO:0000259" key="5">
    <source>
        <dbReference type="Pfam" id="PF04052"/>
    </source>
</evidence>
<dbReference type="InterPro" id="IPR014167">
    <property type="entry name" value="Tol-Pal_TolB"/>
</dbReference>
<evidence type="ECO:0000256" key="3">
    <source>
        <dbReference type="ARBA" id="ARBA00022729"/>
    </source>
</evidence>
<name>S7TSK3_DESML</name>
<keyword evidence="4" id="KW-0574">Periplasm</keyword>